<evidence type="ECO:0000313" key="12">
    <source>
        <dbReference type="EMBL" id="HIY20441.1"/>
    </source>
</evidence>
<name>A0A9D1Y9R7_9FIRM</name>
<evidence type="ECO:0000256" key="1">
    <source>
        <dbReference type="ARBA" id="ARBA00000870"/>
    </source>
</evidence>
<evidence type="ECO:0000313" key="13">
    <source>
        <dbReference type="Proteomes" id="UP000823868"/>
    </source>
</evidence>
<evidence type="ECO:0000256" key="9">
    <source>
        <dbReference type="ARBA" id="ARBA00023049"/>
    </source>
</evidence>
<evidence type="ECO:0000256" key="10">
    <source>
        <dbReference type="NCBIfam" id="TIGR01882"/>
    </source>
</evidence>
<reference evidence="12" key="2">
    <citation type="submission" date="2021-04" db="EMBL/GenBank/DDBJ databases">
        <authorList>
            <person name="Gilroy R."/>
        </authorList>
    </citation>
    <scope>NUCLEOTIDE SEQUENCE</scope>
    <source>
        <strain evidence="12">ChiBcec16_6824</strain>
    </source>
</reference>
<evidence type="ECO:0000256" key="4">
    <source>
        <dbReference type="ARBA" id="ARBA00022438"/>
    </source>
</evidence>
<protein>
    <recommendedName>
        <fullName evidence="10">Peptidase T</fullName>
        <ecNumber evidence="10">3.4.11.4</ecNumber>
    </recommendedName>
</protein>
<keyword evidence="9" id="KW-0482">Metalloprotease</keyword>
<dbReference type="GO" id="GO:0006508">
    <property type="term" value="P:proteolysis"/>
    <property type="evidence" value="ECO:0007669"/>
    <property type="project" value="UniProtKB-UniRule"/>
</dbReference>
<dbReference type="PANTHER" id="PTHR42994">
    <property type="entry name" value="PEPTIDASE T"/>
    <property type="match status" value="1"/>
</dbReference>
<evidence type="ECO:0000256" key="6">
    <source>
        <dbReference type="ARBA" id="ARBA00022723"/>
    </source>
</evidence>
<dbReference type="NCBIfam" id="TIGR01882">
    <property type="entry name" value="peptidase-T"/>
    <property type="match status" value="1"/>
</dbReference>
<evidence type="ECO:0000256" key="3">
    <source>
        <dbReference type="ARBA" id="ARBA00009692"/>
    </source>
</evidence>
<evidence type="ECO:0000259" key="11">
    <source>
        <dbReference type="Pfam" id="PF07687"/>
    </source>
</evidence>
<keyword evidence="8" id="KW-0862">Zinc</keyword>
<dbReference type="InterPro" id="IPR010161">
    <property type="entry name" value="Peptidase_M20B"/>
</dbReference>
<evidence type="ECO:0000256" key="2">
    <source>
        <dbReference type="ARBA" id="ARBA00001947"/>
    </source>
</evidence>
<accession>A0A9D1Y9R7</accession>
<dbReference type="GO" id="GO:0045148">
    <property type="term" value="F:tripeptide aminopeptidase activity"/>
    <property type="evidence" value="ECO:0007669"/>
    <property type="project" value="UniProtKB-UniRule"/>
</dbReference>
<dbReference type="PANTHER" id="PTHR42994:SF1">
    <property type="entry name" value="PEPTIDASE T"/>
    <property type="match status" value="1"/>
</dbReference>
<comment type="cofactor">
    <cofactor evidence="2">
        <name>Zn(2+)</name>
        <dbReference type="ChEBI" id="CHEBI:29105"/>
    </cofactor>
</comment>
<dbReference type="EMBL" id="DXDX01000019">
    <property type="protein sequence ID" value="HIY20441.1"/>
    <property type="molecule type" value="Genomic_DNA"/>
</dbReference>
<keyword evidence="5" id="KW-0645">Protease</keyword>
<dbReference type="InterPro" id="IPR002933">
    <property type="entry name" value="Peptidase_M20"/>
</dbReference>
<dbReference type="Pfam" id="PF01546">
    <property type="entry name" value="Peptidase_M20"/>
    <property type="match status" value="1"/>
</dbReference>
<feature type="domain" description="Peptidase M20 dimerisation" evidence="11">
    <location>
        <begin position="293"/>
        <end position="394"/>
    </location>
</feature>
<dbReference type="InterPro" id="IPR036264">
    <property type="entry name" value="Bact_exopeptidase_dim_dom"/>
</dbReference>
<proteinExistence type="inferred from homology"/>
<dbReference type="InterPro" id="IPR011650">
    <property type="entry name" value="Peptidase_M20_dimer"/>
</dbReference>
<keyword evidence="4 12" id="KW-0031">Aminopeptidase</keyword>
<evidence type="ECO:0000256" key="7">
    <source>
        <dbReference type="ARBA" id="ARBA00022801"/>
    </source>
</evidence>
<dbReference type="NCBIfam" id="NF009920">
    <property type="entry name" value="PRK13381.1"/>
    <property type="match status" value="1"/>
</dbReference>
<dbReference type="Pfam" id="PF07687">
    <property type="entry name" value="M20_dimer"/>
    <property type="match status" value="1"/>
</dbReference>
<dbReference type="GO" id="GO:0008237">
    <property type="term" value="F:metallopeptidase activity"/>
    <property type="evidence" value="ECO:0007669"/>
    <property type="project" value="UniProtKB-KW"/>
</dbReference>
<evidence type="ECO:0000256" key="8">
    <source>
        <dbReference type="ARBA" id="ARBA00022833"/>
    </source>
</evidence>
<dbReference type="EC" id="3.4.11.4" evidence="10"/>
<dbReference type="SUPFAM" id="SSF53187">
    <property type="entry name" value="Zn-dependent exopeptidases"/>
    <property type="match status" value="1"/>
</dbReference>
<dbReference type="NCBIfam" id="NF003976">
    <property type="entry name" value="PRK05469.1"/>
    <property type="match status" value="1"/>
</dbReference>
<organism evidence="12 13">
    <name type="scientific">Candidatus Flavonifractor merdigallinarum</name>
    <dbReference type="NCBI Taxonomy" id="2838589"/>
    <lineage>
        <taxon>Bacteria</taxon>
        <taxon>Bacillati</taxon>
        <taxon>Bacillota</taxon>
        <taxon>Clostridia</taxon>
        <taxon>Eubacteriales</taxon>
        <taxon>Oscillospiraceae</taxon>
        <taxon>Flavonifractor</taxon>
    </lineage>
</organism>
<sequence length="493" mass="54088">MLRDAVNQLHHTSGRVLRQPLHRLNSVDAVTGGEGEVGHGQITSFVLQYPKAHRSIRRWRRCIQFIPLLPARQGRKRRKEWERKRSPVNVIERFLRYVAYDSQSDETSETVPSTEKQKLLGTALAEELGAIGLQNAHMDEKGYVYAWLPATPGCEGVPCMGLIAHMDTAPDAPGGGVKAQIVRYEGQEIVLNPETGVTLDPQAFESLSRYVGKELIVTDGTTLLGADDKAGVAEIVSAVEYLATHPEIPHGRIAVGFTPDEEVGRGATHFDVEGFGAAVAYTVDGGELGEISYENFNAAQAVVTVHGVNIHPGSAKNKMKNALLIAHDFVGMLPPAETPAHTEGREGFYHLNQMEGDETTARLHYILRDFERAGLEAREARLRESAAYLNQVWGEGTVEVQIKEQYANMRQQIEPHMYLILKARAAMEACGITPRELPVRGGTDGARLSFLGLPCPNLCTGGANFHGVHEYIPAFALEKMVDVLVRLMTAEGC</sequence>
<dbReference type="Gene3D" id="3.40.630.10">
    <property type="entry name" value="Zn peptidases"/>
    <property type="match status" value="1"/>
</dbReference>
<dbReference type="AlphaFoldDB" id="A0A9D1Y9R7"/>
<evidence type="ECO:0000256" key="5">
    <source>
        <dbReference type="ARBA" id="ARBA00022670"/>
    </source>
</evidence>
<comment type="similarity">
    <text evidence="3">Belongs to the peptidase M20B family.</text>
</comment>
<reference evidence="12" key="1">
    <citation type="journal article" date="2021" name="PeerJ">
        <title>Extensive microbial diversity within the chicken gut microbiome revealed by metagenomics and culture.</title>
        <authorList>
            <person name="Gilroy R."/>
            <person name="Ravi A."/>
            <person name="Getino M."/>
            <person name="Pursley I."/>
            <person name="Horton D.L."/>
            <person name="Alikhan N.F."/>
            <person name="Baker D."/>
            <person name="Gharbi K."/>
            <person name="Hall N."/>
            <person name="Watson M."/>
            <person name="Adriaenssens E.M."/>
            <person name="Foster-Nyarko E."/>
            <person name="Jarju S."/>
            <person name="Secka A."/>
            <person name="Antonio M."/>
            <person name="Oren A."/>
            <person name="Chaudhuri R.R."/>
            <person name="La Ragione R."/>
            <person name="Hildebrand F."/>
            <person name="Pallen M.J."/>
        </authorList>
    </citation>
    <scope>NUCLEOTIDE SEQUENCE</scope>
    <source>
        <strain evidence="12">ChiBcec16_6824</strain>
    </source>
</reference>
<dbReference type="InterPro" id="IPR001261">
    <property type="entry name" value="ArgE/DapE_CS"/>
</dbReference>
<dbReference type="SUPFAM" id="SSF55031">
    <property type="entry name" value="Bacterial exopeptidase dimerisation domain"/>
    <property type="match status" value="1"/>
</dbReference>
<keyword evidence="7 12" id="KW-0378">Hydrolase</keyword>
<keyword evidence="6" id="KW-0479">Metal-binding</keyword>
<dbReference type="Gene3D" id="3.30.70.360">
    <property type="match status" value="1"/>
</dbReference>
<dbReference type="GO" id="GO:0006518">
    <property type="term" value="P:peptide metabolic process"/>
    <property type="evidence" value="ECO:0007669"/>
    <property type="project" value="InterPro"/>
</dbReference>
<dbReference type="CDD" id="cd03892">
    <property type="entry name" value="M20_peptT"/>
    <property type="match status" value="1"/>
</dbReference>
<dbReference type="PROSITE" id="PS00759">
    <property type="entry name" value="ARGE_DAPE_CPG2_2"/>
    <property type="match status" value="1"/>
</dbReference>
<dbReference type="GO" id="GO:0008270">
    <property type="term" value="F:zinc ion binding"/>
    <property type="evidence" value="ECO:0007669"/>
    <property type="project" value="InterPro"/>
</dbReference>
<comment type="catalytic activity">
    <reaction evidence="1">
        <text>Release of the N-terminal residue from a tripeptide.</text>
        <dbReference type="EC" id="3.4.11.4"/>
    </reaction>
</comment>
<dbReference type="Proteomes" id="UP000823868">
    <property type="component" value="Unassembled WGS sequence"/>
</dbReference>
<gene>
    <name evidence="12" type="primary">pepT</name>
    <name evidence="12" type="ORF">H9841_00885</name>
</gene>
<comment type="caution">
    <text evidence="12">The sequence shown here is derived from an EMBL/GenBank/DDBJ whole genome shotgun (WGS) entry which is preliminary data.</text>
</comment>